<accession>A0A8K1C569</accession>
<dbReference type="Gene3D" id="1.20.5.190">
    <property type="match status" value="1"/>
</dbReference>
<feature type="region of interest" description="Disordered" evidence="1">
    <location>
        <begin position="894"/>
        <end position="939"/>
    </location>
</feature>
<name>A0A8K1C569_PYTOL</name>
<dbReference type="AlphaFoldDB" id="A0A8K1C569"/>
<organism evidence="2 3">
    <name type="scientific">Pythium oligandrum</name>
    <name type="common">Mycoparasitic fungus</name>
    <dbReference type="NCBI Taxonomy" id="41045"/>
    <lineage>
        <taxon>Eukaryota</taxon>
        <taxon>Sar</taxon>
        <taxon>Stramenopiles</taxon>
        <taxon>Oomycota</taxon>
        <taxon>Peronosporomycetes</taxon>
        <taxon>Pythiales</taxon>
        <taxon>Pythiaceae</taxon>
        <taxon>Pythium</taxon>
    </lineage>
</organism>
<comment type="caution">
    <text evidence="2">The sequence shown here is derived from an EMBL/GenBank/DDBJ whole genome shotgun (WGS) entry which is preliminary data.</text>
</comment>
<sequence length="1033" mass="118531">MEKAHVLALALDDTGPTLNGKGSEYAKPGADSPAEVDGASSLVYRRIRRQIVARGLARKYGDGKAKEHSEGTPKTRYQRQIAIVEAYQRKQPRQKQQEGDSAQSGGHAKSSTAIPVVSSGMLPKKTSLRQLPPPQVSSVSSNQQENDEPALHVDVNLSLSSPRLEDIIAYASMATQSPKKGILTTEKPASRSKTIASSLQRSHSQSSLDKSTAQVLCELQITKYIMMREHLVEQVHQIAAMVNAFATELYLMGQNRAKPEAPTSDAGRTSPSPGGQRASSLLLSPMSMRRPGSAASERAAAAREAAMREEERKAWQERYDNVSWKAQQRYKQLHRLVCDLQLTTVEIVVGIAEWRSYKARRTTLTNYETLHRFAWTKRKIRNYMIQLDSDLRDLFPSAAMALLVGLDATYTPLLLPWKILFELGITDQAFVSTTFLTERTHSVEEQRTMEMRRSPQKQQRALYSALKAAVAGNMPPDDDLNQRIGAEKLRLCLERIQHEHELEARDQLRRIADAERLAVAYNPFETIKHAGGVENTLNQLITEQQPLVQDLATKLRHRQEDTNRVREGPTSGDTSYSQDHEQRAERQPLYVNRRRLRRLLDQQREEREVTAECEAQQVGGRSKNKLQGHLLVRKVNQRRLEHIHARKIQRQFRVYRCRTQLLAGLTRFVTKSRAQIVQIQSLFRGYRVKKQYRIEKKHRDEARRRVLAARRIWYTYKRYKRRLRHRHSMSVEAVAQIQLLQVIHQHAHDTDDDGDTVERYRRVGEQRRKQRAVLLQRRQQELLALDIQRHAAAVRIQSVFRMYAARLLAHQLRGERKAHLTAVSVMMIQSKIRRFLHHQEKRRQRFRSDLERVNRSAVRIQSIFRGYNSRASIISQLDERLPHQTPLLRAVETIQDDEDSEEEDDQEEHHEKTDEEASYRLPLLPRAPSKTQEDEDHDDEAHDGLHVMMAIAASPPKTSLPPLRPRLSQAVTPVPPVKKRPSLVRQSSSNGSTRVELKLKEGTIGDDLQVSNTPPVPMRRRLSGGRERKETNY</sequence>
<dbReference type="Proteomes" id="UP000794436">
    <property type="component" value="Unassembled WGS sequence"/>
</dbReference>
<dbReference type="SMART" id="SM00015">
    <property type="entry name" value="IQ"/>
    <property type="match status" value="3"/>
</dbReference>
<evidence type="ECO:0000256" key="1">
    <source>
        <dbReference type="SAM" id="MobiDB-lite"/>
    </source>
</evidence>
<feature type="compositionally biased region" description="Polar residues" evidence="1">
    <location>
        <begin position="99"/>
        <end position="113"/>
    </location>
</feature>
<feature type="compositionally biased region" description="Basic and acidic residues" evidence="1">
    <location>
        <begin position="59"/>
        <end position="73"/>
    </location>
</feature>
<feature type="compositionally biased region" description="Basic and acidic residues" evidence="1">
    <location>
        <begin position="907"/>
        <end position="918"/>
    </location>
</feature>
<feature type="region of interest" description="Disordered" evidence="1">
    <location>
        <begin position="955"/>
        <end position="1033"/>
    </location>
</feature>
<dbReference type="PROSITE" id="PS50096">
    <property type="entry name" value="IQ"/>
    <property type="match status" value="3"/>
</dbReference>
<feature type="region of interest" description="Disordered" evidence="1">
    <location>
        <begin position="178"/>
        <end position="206"/>
    </location>
</feature>
<dbReference type="Pfam" id="PF00612">
    <property type="entry name" value="IQ"/>
    <property type="match status" value="3"/>
</dbReference>
<feature type="region of interest" description="Disordered" evidence="1">
    <location>
        <begin position="257"/>
        <end position="295"/>
    </location>
</feature>
<feature type="compositionally biased region" description="Low complexity" evidence="1">
    <location>
        <begin position="279"/>
        <end position="295"/>
    </location>
</feature>
<feature type="compositionally biased region" description="Basic and acidic residues" evidence="1">
    <location>
        <begin position="1024"/>
        <end position="1033"/>
    </location>
</feature>
<proteinExistence type="predicted"/>
<reference evidence="2" key="1">
    <citation type="submission" date="2019-03" db="EMBL/GenBank/DDBJ databases">
        <title>Long read genome sequence of the mycoparasitic Pythium oligandrum ATCC 38472 isolated from sugarbeet rhizosphere.</title>
        <authorList>
            <person name="Gaulin E."/>
        </authorList>
    </citation>
    <scope>NUCLEOTIDE SEQUENCE</scope>
    <source>
        <strain evidence="2">ATCC 38472_TT</strain>
    </source>
</reference>
<evidence type="ECO:0000313" key="3">
    <source>
        <dbReference type="Proteomes" id="UP000794436"/>
    </source>
</evidence>
<feature type="region of interest" description="Disordered" evidence="1">
    <location>
        <begin position="12"/>
        <end position="39"/>
    </location>
</feature>
<gene>
    <name evidence="2" type="ORF">Poli38472_006776</name>
</gene>
<feature type="compositionally biased region" description="Acidic residues" evidence="1">
    <location>
        <begin position="894"/>
        <end position="906"/>
    </location>
</feature>
<dbReference type="InterPro" id="IPR000048">
    <property type="entry name" value="IQ_motif_EF-hand-BS"/>
</dbReference>
<feature type="region of interest" description="Disordered" evidence="1">
    <location>
        <begin position="556"/>
        <end position="588"/>
    </location>
</feature>
<feature type="compositionally biased region" description="Polar residues" evidence="1">
    <location>
        <begin position="984"/>
        <end position="993"/>
    </location>
</feature>
<feature type="region of interest" description="Disordered" evidence="1">
    <location>
        <begin position="88"/>
        <end position="149"/>
    </location>
</feature>
<evidence type="ECO:0000313" key="2">
    <source>
        <dbReference type="EMBL" id="TMW56766.1"/>
    </source>
</evidence>
<dbReference type="EMBL" id="SPLM01000145">
    <property type="protein sequence ID" value="TMW56766.1"/>
    <property type="molecule type" value="Genomic_DNA"/>
</dbReference>
<dbReference type="OrthoDB" id="73584at2759"/>
<protein>
    <submittedName>
        <fullName evidence="2">Uncharacterized protein</fullName>
    </submittedName>
</protein>
<feature type="compositionally biased region" description="Basic and acidic residues" evidence="1">
    <location>
        <begin position="558"/>
        <end position="567"/>
    </location>
</feature>
<feature type="region of interest" description="Disordered" evidence="1">
    <location>
        <begin position="58"/>
        <end position="77"/>
    </location>
</feature>
<feature type="compositionally biased region" description="Low complexity" evidence="1">
    <location>
        <begin position="197"/>
        <end position="206"/>
    </location>
</feature>
<keyword evidence="3" id="KW-1185">Reference proteome</keyword>